<reference evidence="2 3" key="1">
    <citation type="submission" date="2018-07" db="EMBL/GenBank/DDBJ databases">
        <title>Halomonas montanilacus sp. nov., isolated from Lake Pengyan on Tibetan Plateau.</title>
        <authorList>
            <person name="Lu H."/>
            <person name="Xing P."/>
            <person name="Wu Q."/>
        </authorList>
    </citation>
    <scope>NUCLEOTIDE SEQUENCE [LARGE SCALE GENOMIC DNA]</scope>
    <source>
        <strain evidence="2 3">PYC7W</strain>
    </source>
</reference>
<keyword evidence="3" id="KW-1185">Reference proteome</keyword>
<dbReference type="AlphaFoldDB" id="A0A368TSQ9"/>
<dbReference type="OrthoDB" id="6131551at2"/>
<dbReference type="EMBL" id="QPII01000014">
    <property type="protein sequence ID" value="RCV87621.1"/>
    <property type="molecule type" value="Genomic_DNA"/>
</dbReference>
<organism evidence="2 3">
    <name type="scientific">Billgrantia montanilacus</name>
    <dbReference type="NCBI Taxonomy" id="2282305"/>
    <lineage>
        <taxon>Bacteria</taxon>
        <taxon>Pseudomonadati</taxon>
        <taxon>Pseudomonadota</taxon>
        <taxon>Gammaproteobacteria</taxon>
        <taxon>Oceanospirillales</taxon>
        <taxon>Halomonadaceae</taxon>
        <taxon>Billgrantia</taxon>
    </lineage>
</organism>
<sequence>MTERLGIITKALLMVLLLGLAPVVSLSAAGPPDPDAQARQPLPDHQADATHRGKSAMEHAESLVASSMLQRKMAFEWLREMGVDALPARDAVRYVFQQVDTEGLTAREVDQLRVAALKTLFAMQAPEAEALLREAILDPAFSQHSSTYRHLVLGAVEMGVDATTLQADMLALAEEDGAHAARLMATGALPDTVLHSLAEELFHDEHGEAATRFFLPRMAELDFVDAPTWLAYVSEHAELARENPTEVLAALADIGTRDALEVALEIDDFPGRRGELFERFAGGPLGPEPVFRRLLEALREEISQQESARLAALMENLARELAAGAAGPDTSPLAEVARRSFTGAMASLVEQGPSDDHRLVGLQRLVRYHQRNPRTSPELTLGPVFDALERDDTSELVKRKATETLQLSPARLAKSDPAFFTQRAVTLLWAAESAAHAQLPERLLQPLMRSADHAPLVVETIVQSIDEHRDRWAVNPAVGVLMSSGLTPGLERSPTRELASHEMGRILVNPVADFAYIGDHFMNNRGGGALATLEYNTVPGLIGILEPVIFAPAAGWYAPFPPEALAGVMTARPGWLSREPQAEAGWIDFLKRVRDHGDPDFSPVAETALAAF</sequence>
<dbReference type="Proteomes" id="UP000252405">
    <property type="component" value="Unassembled WGS sequence"/>
</dbReference>
<proteinExistence type="predicted"/>
<evidence type="ECO:0000313" key="2">
    <source>
        <dbReference type="EMBL" id="RCV87621.1"/>
    </source>
</evidence>
<comment type="caution">
    <text evidence="2">The sequence shown here is derived from an EMBL/GenBank/DDBJ whole genome shotgun (WGS) entry which is preliminary data.</text>
</comment>
<evidence type="ECO:0000313" key="3">
    <source>
        <dbReference type="Proteomes" id="UP000252405"/>
    </source>
</evidence>
<name>A0A368TSQ9_9GAMM</name>
<feature type="region of interest" description="Disordered" evidence="1">
    <location>
        <begin position="30"/>
        <end position="56"/>
    </location>
</feature>
<evidence type="ECO:0000256" key="1">
    <source>
        <dbReference type="SAM" id="MobiDB-lite"/>
    </source>
</evidence>
<dbReference type="RefSeq" id="WP_114480045.1">
    <property type="nucleotide sequence ID" value="NZ_QPII01000014.1"/>
</dbReference>
<protein>
    <submittedName>
        <fullName evidence="2">Uncharacterized protein</fullName>
    </submittedName>
</protein>
<gene>
    <name evidence="2" type="ORF">DU505_16295</name>
</gene>
<feature type="compositionally biased region" description="Basic and acidic residues" evidence="1">
    <location>
        <begin position="45"/>
        <end position="56"/>
    </location>
</feature>
<accession>A0A368TSQ9</accession>